<name>A0A0K0FB68_STRVS</name>
<evidence type="ECO:0000313" key="4">
    <source>
        <dbReference type="WBParaSite" id="SVE_0607400.1"/>
    </source>
</evidence>
<feature type="signal peptide" evidence="2">
    <location>
        <begin position="1"/>
        <end position="28"/>
    </location>
</feature>
<organism evidence="3 4">
    <name type="scientific">Strongyloides venezuelensis</name>
    <name type="common">Threadworm</name>
    <dbReference type="NCBI Taxonomy" id="75913"/>
    <lineage>
        <taxon>Eukaryota</taxon>
        <taxon>Metazoa</taxon>
        <taxon>Ecdysozoa</taxon>
        <taxon>Nematoda</taxon>
        <taxon>Chromadorea</taxon>
        <taxon>Rhabditida</taxon>
        <taxon>Tylenchina</taxon>
        <taxon>Panagrolaimomorpha</taxon>
        <taxon>Strongyloidoidea</taxon>
        <taxon>Strongyloididae</taxon>
        <taxon>Strongyloides</taxon>
    </lineage>
</organism>
<feature type="transmembrane region" description="Helical" evidence="1">
    <location>
        <begin position="243"/>
        <end position="266"/>
    </location>
</feature>
<proteinExistence type="predicted"/>
<keyword evidence="1" id="KW-0472">Membrane</keyword>
<sequence>MCFIRFCFPKFSLLKLCCFCFCCKNIIGYLVEGPAHDLLAKRRKEKRIRENKIRKDLDEALPTDIINNWCVACKSTKAWRIVLRTCKHPLCIICGLNYIRYWIQERSRSTIRCPKRLCCSDIHPNDIYALLDDANEDLDMFMIKENRQWLLFKYERDNYINGLGGDGNLRQCPICLNAYQKLPGCKYVQCPFPLCKTWFCFECGLPIDTIQHFTQHACTVGWGDIVYHVKPLATILSLWGCELIIISPLIIIFLIVLFPLGTFFLIPKTIIKEMRRGRKKFDGVNDIRLWIFVLKLSFYMPLLLILCCFLSIGTFFSGVVLAFLFFMLSCIKMIPPASNTIILLDKFAKCLALLGVDMCCQLIQAAKQDRILNIVEEDLRFTKFVVNY</sequence>
<feature type="chain" id="PRO_5005329626" evidence="2">
    <location>
        <begin position="29"/>
        <end position="388"/>
    </location>
</feature>
<evidence type="ECO:0000256" key="2">
    <source>
        <dbReference type="SAM" id="SignalP"/>
    </source>
</evidence>
<keyword evidence="1" id="KW-0812">Transmembrane</keyword>
<dbReference type="Gene3D" id="3.30.40.10">
    <property type="entry name" value="Zinc/RING finger domain, C3HC4 (zinc finger)"/>
    <property type="match status" value="1"/>
</dbReference>
<accession>A0A0K0FB68</accession>
<protein>
    <submittedName>
        <fullName evidence="4">RING-type domain-containing protein</fullName>
    </submittedName>
</protein>
<keyword evidence="1" id="KW-1133">Transmembrane helix</keyword>
<keyword evidence="3" id="KW-1185">Reference proteome</keyword>
<reference evidence="4" key="2">
    <citation type="submission" date="2015-08" db="UniProtKB">
        <authorList>
            <consortium name="WormBaseParasite"/>
        </authorList>
    </citation>
    <scope>IDENTIFICATION</scope>
</reference>
<keyword evidence="2" id="KW-0732">Signal</keyword>
<dbReference type="Proteomes" id="UP000035680">
    <property type="component" value="Unassembled WGS sequence"/>
</dbReference>
<dbReference type="InterPro" id="IPR013083">
    <property type="entry name" value="Znf_RING/FYVE/PHD"/>
</dbReference>
<dbReference type="STRING" id="75913.A0A0K0FB68"/>
<evidence type="ECO:0000313" key="3">
    <source>
        <dbReference type="Proteomes" id="UP000035680"/>
    </source>
</evidence>
<reference evidence="3" key="1">
    <citation type="submission" date="2014-07" db="EMBL/GenBank/DDBJ databases">
        <authorList>
            <person name="Martin A.A"/>
            <person name="De Silva N."/>
        </authorList>
    </citation>
    <scope>NUCLEOTIDE SEQUENCE</scope>
</reference>
<dbReference type="WBParaSite" id="SVE_0607400.1">
    <property type="protein sequence ID" value="SVE_0607400.1"/>
    <property type="gene ID" value="SVE_0607400"/>
</dbReference>
<evidence type="ECO:0000256" key="1">
    <source>
        <dbReference type="SAM" id="Phobius"/>
    </source>
</evidence>
<feature type="transmembrane region" description="Helical" evidence="1">
    <location>
        <begin position="312"/>
        <end position="331"/>
    </location>
</feature>
<feature type="transmembrane region" description="Helical" evidence="1">
    <location>
        <begin position="287"/>
        <end position="306"/>
    </location>
</feature>
<dbReference type="SUPFAM" id="SSF57850">
    <property type="entry name" value="RING/U-box"/>
    <property type="match status" value="2"/>
</dbReference>
<dbReference type="AlphaFoldDB" id="A0A0K0FB68"/>